<keyword evidence="3" id="KW-1185">Reference proteome</keyword>
<gene>
    <name evidence="2" type="ORF">MMEN_LOCUS12825</name>
</gene>
<evidence type="ECO:0000313" key="3">
    <source>
        <dbReference type="Proteomes" id="UP000677803"/>
    </source>
</evidence>
<feature type="compositionally biased region" description="Basic and acidic residues" evidence="1">
    <location>
        <begin position="75"/>
        <end position="89"/>
    </location>
</feature>
<dbReference type="Gene3D" id="1.10.533.10">
    <property type="entry name" value="Death Domain, Fas"/>
    <property type="match status" value="1"/>
</dbReference>
<dbReference type="InterPro" id="IPR011029">
    <property type="entry name" value="DEATH-like_dom_sf"/>
</dbReference>
<name>A0A8S4BFM7_9TELE</name>
<feature type="region of interest" description="Disordered" evidence="1">
    <location>
        <begin position="283"/>
        <end position="308"/>
    </location>
</feature>
<feature type="region of interest" description="Disordered" evidence="1">
    <location>
        <begin position="191"/>
        <end position="252"/>
    </location>
</feature>
<comment type="caution">
    <text evidence="2">The sequence shown here is derived from an EMBL/GenBank/DDBJ whole genome shotgun (WGS) entry which is preliminary data.</text>
</comment>
<dbReference type="Gene3D" id="2.60.220.30">
    <property type="match status" value="1"/>
</dbReference>
<accession>A0A8S4BFM7</accession>
<dbReference type="SUPFAM" id="SSF47986">
    <property type="entry name" value="DEATH domain"/>
    <property type="match status" value="1"/>
</dbReference>
<feature type="compositionally biased region" description="Gly residues" evidence="1">
    <location>
        <begin position="53"/>
        <end position="67"/>
    </location>
</feature>
<feature type="compositionally biased region" description="Basic and acidic residues" evidence="1">
    <location>
        <begin position="286"/>
        <end position="308"/>
    </location>
</feature>
<proteinExistence type="predicted"/>
<dbReference type="PANTHER" id="PTHR28336">
    <property type="entry name" value="BA1-643"/>
    <property type="match status" value="1"/>
</dbReference>
<protein>
    <submittedName>
        <fullName evidence="2">(Atlantic silverside) hypothetical protein</fullName>
    </submittedName>
</protein>
<evidence type="ECO:0000313" key="2">
    <source>
        <dbReference type="EMBL" id="CAG5929183.1"/>
    </source>
</evidence>
<dbReference type="EMBL" id="CAJRST010014446">
    <property type="protein sequence ID" value="CAG5929183.1"/>
    <property type="molecule type" value="Genomic_DNA"/>
</dbReference>
<sequence>MRKFRLLDACEKENINRGNFPLGKMSEDSPVMSAEAAQRPEGVRRSRNHHGGSACGGGGGGGGGGELGPSEDQTGDERRSVDKEQEEKARVHRAVGVLRELGASQADKLTALRGVIRECAFMLQTSPPGGGVQRRPATAGCKTRPKSDNLSDIFHSVEEDMEHILDKLQQIITELDLVVLQLSSDSASANVAEGLPESKGTDSSVSSQAPKAEGTGNNPVEIPFGGEPEAEDDQHPTRPSSGSEKVPETGLRISDCNKVEENRGQLPVKQPVFNFPEKPVHCQANKQEKTQKETEEKREEKNFMKKEEEKEEWVTVGLTGQMEGSCPDEADGCFIRAPAAVAKVLRCETADQLSCLMVSGSEELVSRVVRVEGQSGASFHFPLTVAVPFCVRHRGSYRDVAVKIISEERRVSYVTPVTTEGVHGGRQGTFAEAKVYSLGLFAVVYCLKRENYIIPKRGLSLKLPMDSRICLNYLPGSFTAPVMAQTMVQPVDAVLLAAVRSRNDAYRPVVSSSPLLYLTHPNTQPLRRTLTITLPCPPNPEKNREARGQDHPNCQRQTIRAVLPSPARLRTMNDPLKSQEISGESLILLGSRDAQWSVLDNVAVRNVQNGLVSFELEETWDRLLVVRLLSPLQPCDLASLAEELVESSRCHSVTVVLQRPKEEPRSAWLAALPSRELSWELSRLRAQGLHGLVETSAEISMCEADQLVLRFSGNIGSTGSAENDKNEGERLTFHSQRRNRLLVHLTELDPFGNYSSPHYKGTALFYRVSRGRLDWGGDKAVLKDSKLLGDPVCKMPLTLPKKARVINRPTAARVKLCEETEFLSDALLLWLAGELTREETALLVSSLRLRRSAVQLVKLRAGDSPPAQAFQVLATWRRAQPSVPHQPKASQLAQSLARSGRPDLARELLLRQAELSETRRPRKQSSQCGCPATHGQKS</sequence>
<dbReference type="OrthoDB" id="6118651at2759"/>
<evidence type="ECO:0000256" key="1">
    <source>
        <dbReference type="SAM" id="MobiDB-lite"/>
    </source>
</evidence>
<feature type="region of interest" description="Disordered" evidence="1">
    <location>
        <begin position="15"/>
        <end position="90"/>
    </location>
</feature>
<organism evidence="2 3">
    <name type="scientific">Menidia menidia</name>
    <name type="common">Atlantic silverside</name>
    <dbReference type="NCBI Taxonomy" id="238744"/>
    <lineage>
        <taxon>Eukaryota</taxon>
        <taxon>Metazoa</taxon>
        <taxon>Chordata</taxon>
        <taxon>Craniata</taxon>
        <taxon>Vertebrata</taxon>
        <taxon>Euteleostomi</taxon>
        <taxon>Actinopterygii</taxon>
        <taxon>Neopterygii</taxon>
        <taxon>Teleostei</taxon>
        <taxon>Neoteleostei</taxon>
        <taxon>Acanthomorphata</taxon>
        <taxon>Ovalentaria</taxon>
        <taxon>Atherinomorphae</taxon>
        <taxon>Atheriniformes</taxon>
        <taxon>Atherinopsidae</taxon>
        <taxon>Menidiinae</taxon>
        <taxon>Menidia</taxon>
    </lineage>
</organism>
<dbReference type="Proteomes" id="UP000677803">
    <property type="component" value="Unassembled WGS sequence"/>
</dbReference>
<feature type="region of interest" description="Disordered" evidence="1">
    <location>
        <begin position="915"/>
        <end position="938"/>
    </location>
</feature>
<reference evidence="2" key="1">
    <citation type="submission" date="2021-05" db="EMBL/GenBank/DDBJ databases">
        <authorList>
            <person name="Tigano A."/>
        </authorList>
    </citation>
    <scope>NUCLEOTIDE SEQUENCE</scope>
</reference>
<dbReference type="PANTHER" id="PTHR28336:SF4">
    <property type="entry name" value="DEATH DOMAIN-CONTAINING PROTEIN 1"/>
    <property type="match status" value="1"/>
</dbReference>
<dbReference type="AlphaFoldDB" id="A0A8S4BFM7"/>